<comment type="caution">
    <text evidence="1">The sequence shown here is derived from an EMBL/GenBank/DDBJ whole genome shotgun (WGS) entry which is preliminary data.</text>
</comment>
<proteinExistence type="predicted"/>
<dbReference type="Proteomes" id="UP001165287">
    <property type="component" value="Unassembled WGS sequence"/>
</dbReference>
<accession>A0ABS7UMB0</accession>
<evidence type="ECO:0000313" key="2">
    <source>
        <dbReference type="Proteomes" id="UP001165287"/>
    </source>
</evidence>
<evidence type="ECO:0000313" key="1">
    <source>
        <dbReference type="EMBL" id="MBZ5749453.1"/>
    </source>
</evidence>
<organism evidence="1 2">
    <name type="scientific">Metabacillus rhizolycopersici</name>
    <dbReference type="NCBI Taxonomy" id="2875709"/>
    <lineage>
        <taxon>Bacteria</taxon>
        <taxon>Bacillati</taxon>
        <taxon>Bacillota</taxon>
        <taxon>Bacilli</taxon>
        <taxon>Bacillales</taxon>
        <taxon>Bacillaceae</taxon>
        <taxon>Metabacillus</taxon>
    </lineage>
</organism>
<protein>
    <submittedName>
        <fullName evidence="1">Uncharacterized protein</fullName>
    </submittedName>
</protein>
<reference evidence="1" key="1">
    <citation type="submission" date="2024-05" db="EMBL/GenBank/DDBJ databases">
        <title>Metabacillus sp. nov., isolated from the rhizosphere soil of tomato plants.</title>
        <authorList>
            <person name="Ma R."/>
        </authorList>
    </citation>
    <scope>NUCLEOTIDE SEQUENCE</scope>
    <source>
        <strain evidence="1">DBTR6</strain>
    </source>
</reference>
<dbReference type="RefSeq" id="WP_224137204.1">
    <property type="nucleotide sequence ID" value="NZ_JAIQUM010000006.1"/>
</dbReference>
<name>A0ABS7UMB0_9BACI</name>
<dbReference type="EMBL" id="JAIQUM010000006">
    <property type="protein sequence ID" value="MBZ5749453.1"/>
    <property type="molecule type" value="Genomic_DNA"/>
</dbReference>
<sequence>MAYKSIVVLGHSEYYPKFGFMTAYEKGIIVSFEMPSEAFMIIELIPNSPEKRSWYCEVF</sequence>
<keyword evidence="2" id="KW-1185">Reference proteome</keyword>
<dbReference type="Gene3D" id="3.40.630.30">
    <property type="match status" value="1"/>
</dbReference>
<gene>
    <name evidence="1" type="ORF">K9V48_04145</name>
</gene>